<accession>B8I967</accession>
<dbReference type="EMBL" id="CP001348">
    <property type="protein sequence ID" value="ACL75327.1"/>
    <property type="molecule type" value="Genomic_DNA"/>
</dbReference>
<keyword evidence="7" id="KW-1185">Reference proteome</keyword>
<dbReference type="GO" id="GO:0044550">
    <property type="term" value="P:secondary metabolite biosynthetic process"/>
    <property type="evidence" value="ECO:0007669"/>
    <property type="project" value="UniProtKB-ARBA"/>
</dbReference>
<evidence type="ECO:0000256" key="1">
    <source>
        <dbReference type="ARBA" id="ARBA00001957"/>
    </source>
</evidence>
<dbReference type="PROSITE" id="PS00012">
    <property type="entry name" value="PHOSPHOPANTETHEINE"/>
    <property type="match status" value="1"/>
</dbReference>
<dbReference type="SUPFAM" id="SSF47336">
    <property type="entry name" value="ACP-like"/>
    <property type="match status" value="1"/>
</dbReference>
<dbReference type="OrthoDB" id="51171at2"/>
<protein>
    <submittedName>
        <fullName evidence="6">Amino acid adenylation domain protein</fullName>
    </submittedName>
</protein>
<dbReference type="InterPro" id="IPR001242">
    <property type="entry name" value="Condensation_dom"/>
</dbReference>
<reference evidence="6 7" key="1">
    <citation type="submission" date="2009-01" db="EMBL/GenBank/DDBJ databases">
        <title>Complete sequence of Clostridium cellulolyticum H10.</title>
        <authorList>
            <consortium name="US DOE Joint Genome Institute"/>
            <person name="Lucas S."/>
            <person name="Copeland A."/>
            <person name="Lapidus A."/>
            <person name="Glavina del Rio T."/>
            <person name="Dalin E."/>
            <person name="Tice H."/>
            <person name="Bruce D."/>
            <person name="Goodwin L."/>
            <person name="Pitluck S."/>
            <person name="Chertkov O."/>
            <person name="Saunders E."/>
            <person name="Brettin T."/>
            <person name="Detter J.C."/>
            <person name="Han C."/>
            <person name="Larimer F."/>
            <person name="Land M."/>
            <person name="Hauser L."/>
            <person name="Kyrpides N."/>
            <person name="Ivanova N."/>
            <person name="Zhou J."/>
            <person name="Richardson P."/>
        </authorList>
    </citation>
    <scope>NUCLEOTIDE SEQUENCE [LARGE SCALE GENOMIC DNA]</scope>
    <source>
        <strain evidence="7">ATCC 35319 / DSM 5812 / JCM 6584 / H10</strain>
    </source>
</reference>
<dbReference type="NCBIfam" id="TIGR01720">
    <property type="entry name" value="NRPS-para261"/>
    <property type="match status" value="1"/>
</dbReference>
<dbReference type="CDD" id="cd19534">
    <property type="entry name" value="E_NRPS"/>
    <property type="match status" value="1"/>
</dbReference>
<dbReference type="SUPFAM" id="SSF56801">
    <property type="entry name" value="Acetyl-CoA synthetase-like"/>
    <property type="match status" value="1"/>
</dbReference>
<dbReference type="Pfam" id="PF00668">
    <property type="entry name" value="Condensation"/>
    <property type="match status" value="2"/>
</dbReference>
<feature type="domain" description="Carrier" evidence="5">
    <location>
        <begin position="965"/>
        <end position="1039"/>
    </location>
</feature>
<dbReference type="FunFam" id="3.40.50.980:FF:000001">
    <property type="entry name" value="Non-ribosomal peptide synthetase"/>
    <property type="match status" value="1"/>
</dbReference>
<proteinExistence type="predicted"/>
<dbReference type="GO" id="GO:0017000">
    <property type="term" value="P:antibiotic biosynthetic process"/>
    <property type="evidence" value="ECO:0007669"/>
    <property type="project" value="UniProtKB-KW"/>
</dbReference>
<dbReference type="Gene3D" id="3.30.559.30">
    <property type="entry name" value="Nonribosomal peptide synthetase, condensation domain"/>
    <property type="match status" value="2"/>
</dbReference>
<dbReference type="PANTHER" id="PTHR45398:SF1">
    <property type="entry name" value="ENZYME, PUTATIVE (JCVI)-RELATED"/>
    <property type="match status" value="1"/>
</dbReference>
<organism evidence="6 7">
    <name type="scientific">Ruminiclostridium cellulolyticum (strain ATCC 35319 / DSM 5812 / JCM 6584 / H10)</name>
    <name type="common">Clostridium cellulolyticum</name>
    <dbReference type="NCBI Taxonomy" id="394503"/>
    <lineage>
        <taxon>Bacteria</taxon>
        <taxon>Bacillati</taxon>
        <taxon>Bacillota</taxon>
        <taxon>Clostridia</taxon>
        <taxon>Eubacteriales</taxon>
        <taxon>Oscillospiraceae</taxon>
        <taxon>Ruminiclostridium</taxon>
    </lineage>
</organism>
<dbReference type="HOGENOM" id="CLU_000022_2_2_9"/>
<dbReference type="Pfam" id="PF00550">
    <property type="entry name" value="PP-binding"/>
    <property type="match status" value="1"/>
</dbReference>
<gene>
    <name evidence="6" type="ordered locus">Ccel_0965</name>
</gene>
<evidence type="ECO:0000256" key="2">
    <source>
        <dbReference type="ARBA" id="ARBA00022450"/>
    </source>
</evidence>
<dbReference type="GO" id="GO:0003824">
    <property type="term" value="F:catalytic activity"/>
    <property type="evidence" value="ECO:0007669"/>
    <property type="project" value="InterPro"/>
</dbReference>
<dbReference type="NCBIfam" id="TIGR01733">
    <property type="entry name" value="AA-adenyl-dom"/>
    <property type="match status" value="1"/>
</dbReference>
<dbReference type="InterPro" id="IPR006162">
    <property type="entry name" value="Ppantetheine_attach_site"/>
</dbReference>
<dbReference type="STRING" id="394503.Ccel_0965"/>
<sequence length="1506" mass="173597">MRKGLHKVCERIYYSLTHPQKRIWYIENIYPEIPIHNIGGAVTINSHIDFDALEEAINIFISKHDGLRIRIVDKNGDPQQYVSEFKRTKLDYYDLSSYHEGAKAEYYRIADTEMKKPFKLLDNPLFFFALFKLDNNVSGYFIKLHHIISDGWSIELLTRQIMEIYTELIEGREIKQEKEQSYIDYIKQEKVYLGSEKFIKNKNFWNNKFAELPEEFSIKSSNDTAGERQIFYIGKKKTELLKEFCAQNKCSLYTFFTSLLLIYLSKITLQEDIIIGTPVLNRSGKKEKSIFGMFTSTMPLRANVNQESTAAEFIRGINSELMDCFFNQKYPYDLLVKDLELKKKGLDSLFQVSINYYNTKMESRLYDASIENMEFYSGHQSYPLQLIIKDWLEDSNLSLSFDYKLSEYTTEQIKYMYYRLDALLDQIVSNPSKKIFNLHLVNDSEWNWLVYGFNSVKGEYPSQRTIYELFEEQAERTPNKTAVIFDSIELTYKELNERSNSLARYLRELGVGRDRIVGLMSTHSHYMVIGILAIIKAGGAYLPIDSTYPAERIEFIVKDSGTSILLTDNTIPKETNYNGHIINLKDENLYKGQVCNLEKINKTTDLVYVIYTSGSTGAPKGVMVEHRGLVNYIWWAKKMYVRNEKEVFPLYTSLSFDLTVTSIFTPLISGNTIVVYYDDGTEFILLRILRENKVSIIKLTPVHLSIIKDMNNDNSSVKRFIVGGEDLKVALAHSIYKSFGGDIEIFNEYGPTETVVGCMIHKYDVKNDLGVSVPIGIPADNIQIYILDKNLNPVPVETIGELYVSGAGVTRGYLNREELTKERFVDNPFIKGSKMYKTGDLAKHLHGGEIVYMGRSDYQVKLRGYRIELGEIENYLFSHNSITDAIVIDRNDEKGNKYLCAYIVSTTDLDISEIRMFLSSKLPDYMLPSHFVILQSLPLTSNGKVDRKLLPEPKLEEESKAYYCEFENDTEEKIIKVICEVLGIDKISPTDNFYQLGGDSIKAIQIASRLKSEAINLKVKDILLNTIIGEFVERAKKQILPHKAAQGPCEGSILPTPITQWFFRQKFNNENHYNQSVLLDLKQNISLEVIETALGVLVKQHDSLRINYDRNTDGLYYNNKYTERNFEIKVCDLSSVSQEKVRHEIKVLGEGLKSGMDIEKDILFKAYFYKNEEKGNKLLLTAHHLVIDAVSWRILLDDFSAILKSISMSETIKLPPKSDSMQKWAETLKIFGEREVNTDELKYWENTIENDFVFPVDFQLGEDILENCDTITGNLSEEDSDKLTLEANRAYNTVTNELLFIALSQVLSNLTQRNRVLIELEGHGRENISDIVDISRTVGWFTSIYPVSVRMDSDDLGTQIRQVKEQLREVPRKGIGFGILSGLSQSINEDGRKHIRFNFLGELDTTFNNDYFELSEEDSGSEVCKKNRMTCLIDINAMIIKKRLSVAVTYSRNSFKKETIERLLDNFLEQIRKLILHCCNQLQPDYTPSDFELINISQDQLDDLFD</sequence>
<dbReference type="Gene3D" id="2.30.38.10">
    <property type="entry name" value="Luciferase, Domain 3"/>
    <property type="match status" value="1"/>
</dbReference>
<dbReference type="FunFam" id="3.30.300.30:FF:000010">
    <property type="entry name" value="Enterobactin synthetase component F"/>
    <property type="match status" value="1"/>
</dbReference>
<dbReference type="InterPro" id="IPR025110">
    <property type="entry name" value="AMP-bd_C"/>
</dbReference>
<dbReference type="Proteomes" id="UP000001349">
    <property type="component" value="Chromosome"/>
</dbReference>
<dbReference type="Pfam" id="PF13193">
    <property type="entry name" value="AMP-binding_C"/>
    <property type="match status" value="1"/>
</dbReference>
<dbReference type="SUPFAM" id="SSF52777">
    <property type="entry name" value="CoA-dependent acyltransferases"/>
    <property type="match status" value="4"/>
</dbReference>
<name>B8I967_RUMCH</name>
<dbReference type="InterPro" id="IPR010060">
    <property type="entry name" value="NRPS_synth"/>
</dbReference>
<dbReference type="Gene3D" id="3.30.300.30">
    <property type="match status" value="1"/>
</dbReference>
<evidence type="ECO:0000256" key="4">
    <source>
        <dbReference type="ARBA" id="ARBA00023194"/>
    </source>
</evidence>
<dbReference type="InterPro" id="IPR010071">
    <property type="entry name" value="AA_adenyl_dom"/>
</dbReference>
<dbReference type="InterPro" id="IPR000873">
    <property type="entry name" value="AMP-dep_synth/lig_dom"/>
</dbReference>
<evidence type="ECO:0000313" key="6">
    <source>
        <dbReference type="EMBL" id="ACL75327.1"/>
    </source>
</evidence>
<evidence type="ECO:0000259" key="5">
    <source>
        <dbReference type="PROSITE" id="PS50075"/>
    </source>
</evidence>
<dbReference type="Gene3D" id="3.30.559.10">
    <property type="entry name" value="Chloramphenicol acetyltransferase-like domain"/>
    <property type="match status" value="2"/>
</dbReference>
<keyword evidence="2" id="KW-0596">Phosphopantetheine</keyword>
<evidence type="ECO:0000313" key="7">
    <source>
        <dbReference type="Proteomes" id="UP000001349"/>
    </source>
</evidence>
<keyword evidence="4" id="KW-0045">Antibiotic biosynthesis</keyword>
<dbReference type="GO" id="GO:0008610">
    <property type="term" value="P:lipid biosynthetic process"/>
    <property type="evidence" value="ECO:0007669"/>
    <property type="project" value="UniProtKB-ARBA"/>
</dbReference>
<dbReference type="PROSITE" id="PS00455">
    <property type="entry name" value="AMP_BINDING"/>
    <property type="match status" value="1"/>
</dbReference>
<dbReference type="Gene3D" id="3.40.50.980">
    <property type="match status" value="2"/>
</dbReference>
<dbReference type="PANTHER" id="PTHR45398">
    <property type="match status" value="1"/>
</dbReference>
<dbReference type="InterPro" id="IPR009081">
    <property type="entry name" value="PP-bd_ACP"/>
</dbReference>
<dbReference type="Pfam" id="PF00501">
    <property type="entry name" value="AMP-binding"/>
    <property type="match status" value="1"/>
</dbReference>
<keyword evidence="3" id="KW-0597">Phosphoprotein</keyword>
<dbReference type="Gene3D" id="1.10.1200.10">
    <property type="entry name" value="ACP-like"/>
    <property type="match status" value="1"/>
</dbReference>
<dbReference type="InterPro" id="IPR036736">
    <property type="entry name" value="ACP-like_sf"/>
</dbReference>
<dbReference type="KEGG" id="cce:Ccel_0965"/>
<dbReference type="InterPro" id="IPR020845">
    <property type="entry name" value="AMP-binding_CS"/>
</dbReference>
<dbReference type="PROSITE" id="PS50075">
    <property type="entry name" value="CARRIER"/>
    <property type="match status" value="1"/>
</dbReference>
<comment type="cofactor">
    <cofactor evidence="1">
        <name>pantetheine 4'-phosphate</name>
        <dbReference type="ChEBI" id="CHEBI:47942"/>
    </cofactor>
</comment>
<evidence type="ECO:0000256" key="3">
    <source>
        <dbReference type="ARBA" id="ARBA00022553"/>
    </source>
</evidence>
<dbReference type="eggNOG" id="COG1020">
    <property type="taxonomic scope" value="Bacteria"/>
</dbReference>
<dbReference type="InterPro" id="IPR045851">
    <property type="entry name" value="AMP-bd_C_sf"/>
</dbReference>
<dbReference type="InterPro" id="IPR023213">
    <property type="entry name" value="CAT-like_dom_sf"/>
</dbReference>